<sequence length="175" mass="20436">MYFYDVVNFHNPIKNIEDKSCKIASWLVSIECTREIKVCYFIRELTMLSMVCDVSFDQYRFIIIIIRPRYVRWQCCSRCVLLVRVINYLSIADLFNYVGRREVAFAFLFRCVLMLWNNNSLVMVLIFGNYTLNMLTLCPYMAGVEESGQSVGKIPQVTKKDCRKRICGPIRGCGS</sequence>
<reference evidence="1 2" key="1">
    <citation type="submission" date="2021-07" db="EMBL/GenBank/DDBJ databases">
        <authorList>
            <consortium name="Genoscope - CEA"/>
            <person name="William W."/>
        </authorList>
    </citation>
    <scope>NUCLEOTIDE SEQUENCE [LARGE SCALE GENOMIC DNA]</scope>
</reference>
<evidence type="ECO:0000313" key="2">
    <source>
        <dbReference type="Proteomes" id="UP000694005"/>
    </source>
</evidence>
<feature type="non-terminal residue" evidence="1">
    <location>
        <position position="1"/>
    </location>
</feature>
<name>A0A8D9HCK1_BRACM</name>
<protein>
    <submittedName>
        <fullName evidence="1">Uncharacterized protein</fullName>
    </submittedName>
</protein>
<organism evidence="1 2">
    <name type="scientific">Brassica campestris</name>
    <name type="common">Field mustard</name>
    <dbReference type="NCBI Taxonomy" id="3711"/>
    <lineage>
        <taxon>Eukaryota</taxon>
        <taxon>Viridiplantae</taxon>
        <taxon>Streptophyta</taxon>
        <taxon>Embryophyta</taxon>
        <taxon>Tracheophyta</taxon>
        <taxon>Spermatophyta</taxon>
        <taxon>Magnoliopsida</taxon>
        <taxon>eudicotyledons</taxon>
        <taxon>Gunneridae</taxon>
        <taxon>Pentapetalae</taxon>
        <taxon>rosids</taxon>
        <taxon>malvids</taxon>
        <taxon>Brassicales</taxon>
        <taxon>Brassicaceae</taxon>
        <taxon>Brassiceae</taxon>
        <taxon>Brassica</taxon>
    </lineage>
</organism>
<gene>
    <name evidence="1" type="ORF">BRAPAZ1V2_A08P05740.2</name>
</gene>
<proteinExistence type="predicted"/>
<dbReference type="AlphaFoldDB" id="A0A8D9HCK1"/>
<dbReference type="EMBL" id="LS974624">
    <property type="protein sequence ID" value="CAG7896908.1"/>
    <property type="molecule type" value="Genomic_DNA"/>
</dbReference>
<evidence type="ECO:0000313" key="1">
    <source>
        <dbReference type="EMBL" id="CAG7896908.1"/>
    </source>
</evidence>
<dbReference type="Gramene" id="A08p05740.2_BraZ1">
    <property type="protein sequence ID" value="A08p05740.2_BraZ1.CDS"/>
    <property type="gene ID" value="A08g05740.2_BraZ1"/>
</dbReference>
<accession>A0A8D9HCK1</accession>
<dbReference type="Proteomes" id="UP000694005">
    <property type="component" value="Chromosome A08"/>
</dbReference>